<sequence length="81" mass="10062">MFEERIVLRNKFSKRTFEKLFEDIRKVRNDNAHHKPFHKIRQRRHKIIEDIELILLHIGFNLKEAINNIDFQHKIIKLKYV</sequence>
<comment type="caution">
    <text evidence="1">The sequence shown here is derived from an EMBL/GenBank/DDBJ whole genome shotgun (WGS) entry which is preliminary data.</text>
</comment>
<accession>A0AAW6VS06</accession>
<reference evidence="1" key="2">
    <citation type="submission" date="2023-02" db="EMBL/GenBank/DDBJ databases">
        <authorList>
            <person name="Concha-Toloza M."/>
            <person name="Lopez-Cantillo M."/>
            <person name="Molina-Mora J."/>
            <person name="Collado L."/>
        </authorList>
    </citation>
    <scope>NUCLEOTIDE SEQUENCE</scope>
    <source>
        <strain evidence="1">FR1p273A</strain>
    </source>
</reference>
<reference evidence="1" key="1">
    <citation type="journal article" date="2023" name="Antibiotics">
        <title>Genomic Characterization of Antibiotic-Resistant Campylobacterales Isolated from Chilean Poultry Meat.</title>
        <authorList>
            <person name="Concha-Toloza M."/>
            <person name="Lopez-Cantillo M."/>
            <person name="Molina-Mora J.A."/>
            <person name="Collado L."/>
        </authorList>
    </citation>
    <scope>NUCLEOTIDE SEQUENCE</scope>
    <source>
        <strain evidence="1">FR1p273A</strain>
    </source>
</reference>
<gene>
    <name evidence="1" type="ORF">PT520_11875</name>
</gene>
<dbReference type="RefSeq" id="WP_284075172.1">
    <property type="nucleotide sequence ID" value="NZ_JAQTJH010000024.1"/>
</dbReference>
<organism evidence="1 2">
    <name type="scientific">Aliarcobacter butzleri</name>
    <dbReference type="NCBI Taxonomy" id="28197"/>
    <lineage>
        <taxon>Bacteria</taxon>
        <taxon>Pseudomonadati</taxon>
        <taxon>Campylobacterota</taxon>
        <taxon>Epsilonproteobacteria</taxon>
        <taxon>Campylobacterales</taxon>
        <taxon>Arcobacteraceae</taxon>
        <taxon>Aliarcobacter</taxon>
    </lineage>
</organism>
<dbReference type="AlphaFoldDB" id="A0AAW6VS06"/>
<evidence type="ECO:0000313" key="2">
    <source>
        <dbReference type="Proteomes" id="UP001237843"/>
    </source>
</evidence>
<evidence type="ECO:0000313" key="1">
    <source>
        <dbReference type="EMBL" id="MDK2063215.1"/>
    </source>
</evidence>
<evidence type="ECO:0008006" key="3">
    <source>
        <dbReference type="Google" id="ProtNLM"/>
    </source>
</evidence>
<proteinExistence type="predicted"/>
<dbReference type="Proteomes" id="UP001237843">
    <property type="component" value="Unassembled WGS sequence"/>
</dbReference>
<dbReference type="EMBL" id="JAQTJH010000024">
    <property type="protein sequence ID" value="MDK2063215.1"/>
    <property type="molecule type" value="Genomic_DNA"/>
</dbReference>
<protein>
    <recommendedName>
        <fullName evidence="3">Cthe-2314-like HEPN domain-containing protein</fullName>
    </recommendedName>
</protein>
<name>A0AAW6VS06_9BACT</name>